<organism evidence="8 9">
    <name type="scientific">Advenella kashmirensis</name>
    <dbReference type="NCBI Taxonomy" id="310575"/>
    <lineage>
        <taxon>Bacteria</taxon>
        <taxon>Pseudomonadati</taxon>
        <taxon>Pseudomonadota</taxon>
        <taxon>Betaproteobacteria</taxon>
        <taxon>Burkholderiales</taxon>
        <taxon>Alcaligenaceae</taxon>
    </lineage>
</organism>
<dbReference type="PANTHER" id="PTHR30485">
    <property type="entry name" value="NI/FE-HYDROGENASE 1 B-TYPE CYTOCHROME SUBUNIT"/>
    <property type="match status" value="1"/>
</dbReference>
<proteinExistence type="predicted"/>
<dbReference type="EMBL" id="DOEK01000029">
    <property type="protein sequence ID" value="HBP30518.1"/>
    <property type="molecule type" value="Genomic_DNA"/>
</dbReference>
<dbReference type="Pfam" id="PF01292">
    <property type="entry name" value="Ni_hydr_CYTB"/>
    <property type="match status" value="1"/>
</dbReference>
<dbReference type="AlphaFoldDB" id="A0A356LIF2"/>
<feature type="transmembrane region" description="Helical" evidence="6">
    <location>
        <begin position="108"/>
        <end position="130"/>
    </location>
</feature>
<evidence type="ECO:0000256" key="5">
    <source>
        <dbReference type="ARBA" id="ARBA00023136"/>
    </source>
</evidence>
<evidence type="ECO:0000259" key="7">
    <source>
        <dbReference type="Pfam" id="PF01292"/>
    </source>
</evidence>
<keyword evidence="4 6" id="KW-1133">Transmembrane helix</keyword>
<dbReference type="InterPro" id="IPR051542">
    <property type="entry name" value="Hydrogenase_cytochrome"/>
</dbReference>
<feature type="domain" description="Cytochrome b561 bacterial/Ni-hydrogenase" evidence="7">
    <location>
        <begin position="6"/>
        <end position="191"/>
    </location>
</feature>
<evidence type="ECO:0000256" key="3">
    <source>
        <dbReference type="ARBA" id="ARBA00022692"/>
    </source>
</evidence>
<gene>
    <name evidence="8" type="ORF">DD666_14010</name>
</gene>
<dbReference type="SUPFAM" id="SSF81342">
    <property type="entry name" value="Transmembrane di-heme cytochromes"/>
    <property type="match status" value="1"/>
</dbReference>
<keyword evidence="5 6" id="KW-0472">Membrane</keyword>
<dbReference type="GO" id="GO:0005886">
    <property type="term" value="C:plasma membrane"/>
    <property type="evidence" value="ECO:0007669"/>
    <property type="project" value="UniProtKB-SubCell"/>
</dbReference>
<dbReference type="Gene3D" id="1.20.950.20">
    <property type="entry name" value="Transmembrane di-heme cytochromes, Chain C"/>
    <property type="match status" value="1"/>
</dbReference>
<dbReference type="GO" id="GO:0020037">
    <property type="term" value="F:heme binding"/>
    <property type="evidence" value="ECO:0007669"/>
    <property type="project" value="TreeGrafter"/>
</dbReference>
<comment type="subcellular location">
    <subcellularLocation>
        <location evidence="1">Cell membrane</location>
        <topology evidence="1">Multi-pass membrane protein</topology>
    </subcellularLocation>
</comment>
<dbReference type="InterPro" id="IPR016174">
    <property type="entry name" value="Di-haem_cyt_TM"/>
</dbReference>
<sequence length="234" mass="26126">MNNIRVWDLPLRLFHWLLVFCVAGAYFCVKSAGITEGWLSETGLDWMTWHSRFGYAVLTLILFRLIWGVVGPYYARFTQFIVGPRKIIAYVRTIKLHTTTWTVGHNPLGAWSVVAMLLAFGVQAASGLFASDDILFEGPLSGLDPAISRFFNSIHHASEWVLVALVALHLCAIAYYSLFRRHPLIRAMVTGDVPADRPMDAKAPARSQDNAATAIRASIVLLICAAFVFWLSQL</sequence>
<accession>A0A356LIF2</accession>
<feature type="transmembrane region" description="Helical" evidence="6">
    <location>
        <begin position="12"/>
        <end position="33"/>
    </location>
</feature>
<dbReference type="InterPro" id="IPR011577">
    <property type="entry name" value="Cyt_b561_bac/Ni-Hgenase"/>
</dbReference>
<evidence type="ECO:0000256" key="6">
    <source>
        <dbReference type="SAM" id="Phobius"/>
    </source>
</evidence>
<evidence type="ECO:0000256" key="4">
    <source>
        <dbReference type="ARBA" id="ARBA00022989"/>
    </source>
</evidence>
<dbReference type="PANTHER" id="PTHR30485:SF2">
    <property type="entry name" value="BLL0597 PROTEIN"/>
    <property type="match status" value="1"/>
</dbReference>
<evidence type="ECO:0000256" key="2">
    <source>
        <dbReference type="ARBA" id="ARBA00022475"/>
    </source>
</evidence>
<dbReference type="GO" id="GO:0009055">
    <property type="term" value="F:electron transfer activity"/>
    <property type="evidence" value="ECO:0007669"/>
    <property type="project" value="InterPro"/>
</dbReference>
<dbReference type="GO" id="GO:0022904">
    <property type="term" value="P:respiratory electron transport chain"/>
    <property type="evidence" value="ECO:0007669"/>
    <property type="project" value="InterPro"/>
</dbReference>
<feature type="transmembrane region" description="Helical" evidence="6">
    <location>
        <begin position="214"/>
        <end position="232"/>
    </location>
</feature>
<reference evidence="8 9" key="1">
    <citation type="journal article" date="2018" name="Nat. Biotechnol.">
        <title>A standardized bacterial taxonomy based on genome phylogeny substantially revises the tree of life.</title>
        <authorList>
            <person name="Parks D.H."/>
            <person name="Chuvochina M."/>
            <person name="Waite D.W."/>
            <person name="Rinke C."/>
            <person name="Skarshewski A."/>
            <person name="Chaumeil P.A."/>
            <person name="Hugenholtz P."/>
        </authorList>
    </citation>
    <scope>NUCLEOTIDE SEQUENCE [LARGE SCALE GENOMIC DNA]</scope>
    <source>
        <strain evidence="8">UBA10707</strain>
    </source>
</reference>
<dbReference type="Proteomes" id="UP000264036">
    <property type="component" value="Unassembled WGS sequence"/>
</dbReference>
<feature type="transmembrane region" description="Helical" evidence="6">
    <location>
        <begin position="160"/>
        <end position="178"/>
    </location>
</feature>
<evidence type="ECO:0000256" key="1">
    <source>
        <dbReference type="ARBA" id="ARBA00004651"/>
    </source>
</evidence>
<keyword evidence="2" id="KW-1003">Cell membrane</keyword>
<name>A0A356LIF2_9BURK</name>
<feature type="transmembrane region" description="Helical" evidence="6">
    <location>
        <begin position="53"/>
        <end position="75"/>
    </location>
</feature>
<comment type="caution">
    <text evidence="8">The sequence shown here is derived from an EMBL/GenBank/DDBJ whole genome shotgun (WGS) entry which is preliminary data.</text>
</comment>
<evidence type="ECO:0000313" key="9">
    <source>
        <dbReference type="Proteomes" id="UP000264036"/>
    </source>
</evidence>
<evidence type="ECO:0000313" key="8">
    <source>
        <dbReference type="EMBL" id="HBP30518.1"/>
    </source>
</evidence>
<protein>
    <submittedName>
        <fullName evidence="8">Cytochrome B</fullName>
    </submittedName>
</protein>
<keyword evidence="3 6" id="KW-0812">Transmembrane</keyword>